<feature type="region of interest" description="Disordered" evidence="1">
    <location>
        <begin position="1"/>
        <end position="148"/>
    </location>
</feature>
<dbReference type="Pfam" id="PF07716">
    <property type="entry name" value="bZIP_2"/>
    <property type="match status" value="1"/>
</dbReference>
<evidence type="ECO:0000313" key="4">
    <source>
        <dbReference type="Proteomes" id="UP001215280"/>
    </source>
</evidence>
<dbReference type="SUPFAM" id="SSF57959">
    <property type="entry name" value="Leucine zipper domain"/>
    <property type="match status" value="1"/>
</dbReference>
<evidence type="ECO:0000313" key="3">
    <source>
        <dbReference type="EMBL" id="KAJ7745213.1"/>
    </source>
</evidence>
<evidence type="ECO:0000259" key="2">
    <source>
        <dbReference type="PROSITE" id="PS00036"/>
    </source>
</evidence>
<gene>
    <name evidence="3" type="ORF">DFH07DRAFT_749040</name>
</gene>
<feature type="region of interest" description="Disordered" evidence="1">
    <location>
        <begin position="353"/>
        <end position="374"/>
    </location>
</feature>
<dbReference type="Gene3D" id="3.30.160.60">
    <property type="entry name" value="Classic Zinc Finger"/>
    <property type="match status" value="1"/>
</dbReference>
<reference evidence="3" key="1">
    <citation type="submission" date="2023-03" db="EMBL/GenBank/DDBJ databases">
        <title>Massive genome expansion in bonnet fungi (Mycena s.s.) driven by repeated elements and novel gene families across ecological guilds.</title>
        <authorList>
            <consortium name="Lawrence Berkeley National Laboratory"/>
            <person name="Harder C.B."/>
            <person name="Miyauchi S."/>
            <person name="Viragh M."/>
            <person name="Kuo A."/>
            <person name="Thoen E."/>
            <person name="Andreopoulos B."/>
            <person name="Lu D."/>
            <person name="Skrede I."/>
            <person name="Drula E."/>
            <person name="Henrissat B."/>
            <person name="Morin E."/>
            <person name="Kohler A."/>
            <person name="Barry K."/>
            <person name="LaButti K."/>
            <person name="Morin E."/>
            <person name="Salamov A."/>
            <person name="Lipzen A."/>
            <person name="Mereny Z."/>
            <person name="Hegedus B."/>
            <person name="Baldrian P."/>
            <person name="Stursova M."/>
            <person name="Weitz H."/>
            <person name="Taylor A."/>
            <person name="Grigoriev I.V."/>
            <person name="Nagy L.G."/>
            <person name="Martin F."/>
            <person name="Kauserud H."/>
        </authorList>
    </citation>
    <scope>NUCLEOTIDE SEQUENCE</scope>
    <source>
        <strain evidence="3">CBHHK188m</strain>
    </source>
</reference>
<dbReference type="InterPro" id="IPR046347">
    <property type="entry name" value="bZIP_sf"/>
</dbReference>
<feature type="compositionally biased region" description="Pro residues" evidence="1">
    <location>
        <begin position="125"/>
        <end position="142"/>
    </location>
</feature>
<name>A0AAD7IKL9_9AGAR</name>
<organism evidence="3 4">
    <name type="scientific">Mycena maculata</name>
    <dbReference type="NCBI Taxonomy" id="230809"/>
    <lineage>
        <taxon>Eukaryota</taxon>
        <taxon>Fungi</taxon>
        <taxon>Dikarya</taxon>
        <taxon>Basidiomycota</taxon>
        <taxon>Agaricomycotina</taxon>
        <taxon>Agaricomycetes</taxon>
        <taxon>Agaricomycetidae</taxon>
        <taxon>Agaricales</taxon>
        <taxon>Marasmiineae</taxon>
        <taxon>Mycenaceae</taxon>
        <taxon>Mycena</taxon>
    </lineage>
</organism>
<dbReference type="EMBL" id="JARJLG010000104">
    <property type="protein sequence ID" value="KAJ7745213.1"/>
    <property type="molecule type" value="Genomic_DNA"/>
</dbReference>
<proteinExistence type="predicted"/>
<dbReference type="GO" id="GO:0003700">
    <property type="term" value="F:DNA-binding transcription factor activity"/>
    <property type="evidence" value="ECO:0007669"/>
    <property type="project" value="InterPro"/>
</dbReference>
<dbReference type="Proteomes" id="UP001215280">
    <property type="component" value="Unassembled WGS sequence"/>
</dbReference>
<feature type="compositionally biased region" description="Polar residues" evidence="1">
    <location>
        <begin position="79"/>
        <end position="114"/>
    </location>
</feature>
<evidence type="ECO:0000256" key="1">
    <source>
        <dbReference type="SAM" id="MobiDB-lite"/>
    </source>
</evidence>
<dbReference type="AlphaFoldDB" id="A0AAD7IKL9"/>
<accession>A0AAD7IKL9</accession>
<dbReference type="InterPro" id="IPR004827">
    <property type="entry name" value="bZIP"/>
</dbReference>
<feature type="compositionally biased region" description="Low complexity" evidence="1">
    <location>
        <begin position="31"/>
        <end position="40"/>
    </location>
</feature>
<keyword evidence="4" id="KW-1185">Reference proteome</keyword>
<protein>
    <recommendedName>
        <fullName evidence="2">BZIP domain-containing protein</fullName>
    </recommendedName>
</protein>
<comment type="caution">
    <text evidence="3">The sequence shown here is derived from an EMBL/GenBank/DDBJ whole genome shotgun (WGS) entry which is preliminary data.</text>
</comment>
<dbReference type="CDD" id="cd12193">
    <property type="entry name" value="bZIP_GCN4"/>
    <property type="match status" value="1"/>
</dbReference>
<dbReference type="PROSITE" id="PS00036">
    <property type="entry name" value="BZIP_BASIC"/>
    <property type="match status" value="1"/>
</dbReference>
<feature type="domain" description="BZIP" evidence="2">
    <location>
        <begin position="444"/>
        <end position="458"/>
    </location>
</feature>
<sequence>MLSSTACDHDDDFDQPKLTSDFRPRLLVSSPTITPTNPTPVAISAPTHNTNNTKRQDVPLLNPSASFRPPSPAPRFNGFSATSLESPLSSPDTHVAINTDNNRPRTSQVFSSTKDLAAHYGIPQNLPPPPRPVTRRPPPPKSTTPDFSSMRDNYLTMLRQNNTAAAPVTVSPGDLESNMPGDLQSSMQALQELFEGIPPSLSRRSLADTAAAASPEFRNLGDDFDNGFDLTSPLIGADQSYGGLESSPLFDTFDSPFLTSPYEGSRDDFGTSPMDTPFSQFMPTPNMDMINDSPLIDSDNYDPNAPLFGDAFLTPDAEVSQQQQPKLPNTDGLLTFSPSTPALDAIEPASTVFPRHGPVVPPSPVSRRSGVTGTRKNLKPEALIPLDAPTQKRNYRTASATSRKVVPAAFKKRLHSAAFGDDADDEELGELSPTASEAETIEYKRRQNTLAARKSRKRKLEHQYMLEKEVEKLKSEVAVWRERAVMGQEMLRSHGIMFSFDGSQP</sequence>